<dbReference type="InterPro" id="IPR018228">
    <property type="entry name" value="DNase_TatD-rel_CS"/>
</dbReference>
<feature type="binding site" evidence="3">
    <location>
        <position position="116"/>
    </location>
    <ligand>
        <name>a divalent metal cation</name>
        <dbReference type="ChEBI" id="CHEBI:60240"/>
        <label>1</label>
    </ligand>
</feature>
<keyword evidence="3" id="KW-0479">Metal-binding</keyword>
<dbReference type="InterPro" id="IPR001130">
    <property type="entry name" value="TatD-like"/>
</dbReference>
<dbReference type="STRING" id="545694.TREPR_3527"/>
<dbReference type="HOGENOM" id="CLU_031506_4_3_12"/>
<dbReference type="eggNOG" id="COG0084">
    <property type="taxonomic scope" value="Bacteria"/>
</dbReference>
<keyword evidence="2" id="KW-0378">Hydrolase</keyword>
<dbReference type="PROSITE" id="PS01091">
    <property type="entry name" value="TATD_3"/>
    <property type="match status" value="1"/>
</dbReference>
<feature type="binding site" evidence="3">
    <location>
        <position position="157"/>
    </location>
    <ligand>
        <name>a divalent metal cation</name>
        <dbReference type="ChEBI" id="CHEBI:60240"/>
        <label>2</label>
    </ligand>
</feature>
<dbReference type="KEGG" id="tpi:TREPR_3527"/>
<dbReference type="GO" id="GO:0005829">
    <property type="term" value="C:cytosol"/>
    <property type="evidence" value="ECO:0007669"/>
    <property type="project" value="TreeGrafter"/>
</dbReference>
<evidence type="ECO:0000313" key="5">
    <source>
        <dbReference type="Proteomes" id="UP000009223"/>
    </source>
</evidence>
<dbReference type="PANTHER" id="PTHR46124">
    <property type="entry name" value="D-AMINOACYL-TRNA DEACYLASE"/>
    <property type="match status" value="1"/>
</dbReference>
<comment type="similarity">
    <text evidence="1">Belongs to the metallo-dependent hydrolases superfamily. TatD-type hydrolase family.</text>
</comment>
<sequence length="286" mass="31236">MSIPELPADKPLLIDSHAHLSMLDKLDLPAQKGPIIDTETRIRELFAGGFGGIIDIGTEADDLSGRIGAFSRFERVRFSGGLWPTPEAIAGRGELVPQLEACIAAAPPGLVLAVGECGLDHHQELPPGTELDKAGEEELLEMLLDLAKRRNLPIIIHSRDAPKETAAILARRPDVIGVIHCFSYGKEEVRTFLDLGYYISFAGNLTYKNAPNLREALPFVPQDRLLLETDSPWLAPVPHRGKAADPGMVAENYTLAAELRGTAIRVMGEQIAENIEKLFGFHLSRI</sequence>
<evidence type="ECO:0000313" key="4">
    <source>
        <dbReference type="EMBL" id="AEF85723.1"/>
    </source>
</evidence>
<dbReference type="SUPFAM" id="SSF51556">
    <property type="entry name" value="Metallo-dependent hydrolases"/>
    <property type="match status" value="1"/>
</dbReference>
<evidence type="ECO:0000256" key="2">
    <source>
        <dbReference type="ARBA" id="ARBA00022801"/>
    </source>
</evidence>
<dbReference type="InterPro" id="IPR032466">
    <property type="entry name" value="Metal_Hydrolase"/>
</dbReference>
<feature type="binding site" evidence="3">
    <location>
        <position position="17"/>
    </location>
    <ligand>
        <name>a divalent metal cation</name>
        <dbReference type="ChEBI" id="CHEBI:60240"/>
        <label>1</label>
    </ligand>
</feature>
<reference evidence="4 5" key="2">
    <citation type="journal article" date="2011" name="ISME J.">
        <title>RNA-seq reveals cooperative metabolic interactions between two termite-gut spirochete species in co-culture.</title>
        <authorList>
            <person name="Rosenthal A.Z."/>
            <person name="Matson E.G."/>
            <person name="Eldar A."/>
            <person name="Leadbetter J.R."/>
        </authorList>
    </citation>
    <scope>NUCLEOTIDE SEQUENCE [LARGE SCALE GENOMIC DNA]</scope>
    <source>
        <strain evidence="5">ATCC BAA-887 / DSM 12427 / ZAS-2</strain>
    </source>
</reference>
<proteinExistence type="inferred from homology"/>
<dbReference type="PANTHER" id="PTHR46124:SF2">
    <property type="entry name" value="D-AMINOACYL-TRNA DEACYLASE"/>
    <property type="match status" value="1"/>
</dbReference>
<evidence type="ECO:0000256" key="3">
    <source>
        <dbReference type="PIRSR" id="PIRSR005902-1"/>
    </source>
</evidence>
<evidence type="ECO:0000256" key="1">
    <source>
        <dbReference type="ARBA" id="ARBA00009275"/>
    </source>
</evidence>
<dbReference type="OrthoDB" id="9810005at2"/>
<gene>
    <name evidence="4" type="ordered locus">TREPR_3527</name>
</gene>
<dbReference type="CDD" id="cd01310">
    <property type="entry name" value="TatD_DNAse"/>
    <property type="match status" value="1"/>
</dbReference>
<dbReference type="RefSeq" id="WP_015706769.1">
    <property type="nucleotide sequence ID" value="NC_015578.1"/>
</dbReference>
<feature type="binding site" evidence="3">
    <location>
        <position position="19"/>
    </location>
    <ligand>
        <name>a divalent metal cation</name>
        <dbReference type="ChEBI" id="CHEBI:60240"/>
        <label>1</label>
    </ligand>
</feature>
<dbReference type="Gene3D" id="3.20.20.140">
    <property type="entry name" value="Metal-dependent hydrolases"/>
    <property type="match status" value="1"/>
</dbReference>
<keyword evidence="5" id="KW-1185">Reference proteome</keyword>
<dbReference type="AlphaFoldDB" id="F5YIU8"/>
<dbReference type="Proteomes" id="UP000009223">
    <property type="component" value="Chromosome"/>
</dbReference>
<accession>F5YIU8</accession>
<name>F5YIU8_TREPZ</name>
<dbReference type="GO" id="GO:0016788">
    <property type="term" value="F:hydrolase activity, acting on ester bonds"/>
    <property type="evidence" value="ECO:0007669"/>
    <property type="project" value="InterPro"/>
</dbReference>
<dbReference type="Pfam" id="PF01026">
    <property type="entry name" value="TatD_DNase"/>
    <property type="match status" value="1"/>
</dbReference>
<protein>
    <submittedName>
        <fullName evidence="4">Deoxyribonuclease, TatD family</fullName>
    </submittedName>
</protein>
<dbReference type="PIRSF" id="PIRSF005902">
    <property type="entry name" value="DNase_TatD"/>
    <property type="match status" value="1"/>
</dbReference>
<organism evidence="4 5">
    <name type="scientific">Treponema primitia (strain ATCC BAA-887 / DSM 12427 / ZAS-2)</name>
    <dbReference type="NCBI Taxonomy" id="545694"/>
    <lineage>
        <taxon>Bacteria</taxon>
        <taxon>Pseudomonadati</taxon>
        <taxon>Spirochaetota</taxon>
        <taxon>Spirochaetia</taxon>
        <taxon>Spirochaetales</taxon>
        <taxon>Treponemataceae</taxon>
        <taxon>Treponema</taxon>
    </lineage>
</organism>
<feature type="binding site" evidence="3">
    <location>
        <position position="230"/>
    </location>
    <ligand>
        <name>a divalent metal cation</name>
        <dbReference type="ChEBI" id="CHEBI:60240"/>
        <label>1</label>
    </ligand>
</feature>
<dbReference type="EMBL" id="CP001843">
    <property type="protein sequence ID" value="AEF85723.1"/>
    <property type="molecule type" value="Genomic_DNA"/>
</dbReference>
<reference evidence="5" key="1">
    <citation type="submission" date="2009-12" db="EMBL/GenBank/DDBJ databases">
        <title>Complete sequence of Treponema primitia strain ZAS-2.</title>
        <authorList>
            <person name="Tetu S.G."/>
            <person name="Matson E."/>
            <person name="Ren Q."/>
            <person name="Seshadri R."/>
            <person name="Elbourne L."/>
            <person name="Hassan K.A."/>
            <person name="Durkin A."/>
            <person name="Radune D."/>
            <person name="Mohamoud Y."/>
            <person name="Shay R."/>
            <person name="Jin S."/>
            <person name="Zhang X."/>
            <person name="Lucey K."/>
            <person name="Ballor N.R."/>
            <person name="Ottesen E."/>
            <person name="Rosenthal R."/>
            <person name="Allen A."/>
            <person name="Leadbetter J.R."/>
            <person name="Paulsen I.T."/>
        </authorList>
    </citation>
    <scope>NUCLEOTIDE SEQUENCE [LARGE SCALE GENOMIC DNA]</scope>
    <source>
        <strain evidence="5">ATCC BAA-887 / DSM 12427 / ZAS-2</strain>
    </source>
</reference>
<feature type="binding site" evidence="3">
    <location>
        <position position="180"/>
    </location>
    <ligand>
        <name>a divalent metal cation</name>
        <dbReference type="ChEBI" id="CHEBI:60240"/>
        <label>2</label>
    </ligand>
</feature>
<dbReference type="GO" id="GO:0046872">
    <property type="term" value="F:metal ion binding"/>
    <property type="evidence" value="ECO:0007669"/>
    <property type="project" value="UniProtKB-KW"/>
</dbReference>